<keyword evidence="2" id="KW-1185">Reference proteome</keyword>
<dbReference type="AlphaFoldDB" id="A0A095AWP0"/>
<proteinExistence type="predicted"/>
<dbReference type="PATRIC" id="fig|104102.7.peg.3127"/>
<dbReference type="EMBL" id="JOKM01000103">
    <property type="protein sequence ID" value="KGB21178.1"/>
    <property type="molecule type" value="Genomic_DNA"/>
</dbReference>
<comment type="caution">
    <text evidence="1">The sequence shown here is derived from an EMBL/GenBank/DDBJ whole genome shotgun (WGS) entry which is preliminary data.</text>
</comment>
<evidence type="ECO:0000313" key="1">
    <source>
        <dbReference type="EMBL" id="KGB21178.1"/>
    </source>
</evidence>
<name>A0A095AWP0_9PROT</name>
<sequence>MEEYAKTLGYTVKITPYSAFYFGMPFGSEFGGEGWNFDYLVTVDAPITGDHTVLEYELRRLSQAGTSVFFAYTG</sequence>
<organism evidence="1 2">
    <name type="scientific">Acetobacter tropicalis</name>
    <dbReference type="NCBI Taxonomy" id="104102"/>
    <lineage>
        <taxon>Bacteria</taxon>
        <taxon>Pseudomonadati</taxon>
        <taxon>Pseudomonadota</taxon>
        <taxon>Alphaproteobacteria</taxon>
        <taxon>Acetobacterales</taxon>
        <taxon>Acetobacteraceae</taxon>
        <taxon>Acetobacter</taxon>
    </lineage>
</organism>
<accession>A0A095AWP0</accession>
<protein>
    <submittedName>
        <fullName evidence="1">Uncharacterized protein</fullName>
    </submittedName>
</protein>
<reference evidence="1 2" key="1">
    <citation type="submission" date="2014-06" db="EMBL/GenBank/DDBJ databases">
        <title>Functional and comparative genomic analyses of the Drosophila gut microbiota identify candidate symbiosis factors.</title>
        <authorList>
            <person name="Newell P.D."/>
            <person name="Chaston J.M."/>
            <person name="Douglas A.E."/>
        </authorList>
    </citation>
    <scope>NUCLEOTIDE SEQUENCE [LARGE SCALE GENOMIC DNA]</scope>
    <source>
        <strain evidence="1 2">DmCS_006</strain>
    </source>
</reference>
<dbReference type="Proteomes" id="UP000029448">
    <property type="component" value="Unassembled WGS sequence"/>
</dbReference>
<evidence type="ECO:0000313" key="2">
    <source>
        <dbReference type="Proteomes" id="UP000029448"/>
    </source>
</evidence>
<gene>
    <name evidence="1" type="ORF">AtDm6_3173</name>
</gene>